<evidence type="ECO:0000256" key="2">
    <source>
        <dbReference type="ARBA" id="ARBA00023180"/>
    </source>
</evidence>
<organism evidence="4">
    <name type="scientific">uncultured Desulfobacteraceae bacterium</name>
    <dbReference type="NCBI Taxonomy" id="218296"/>
    <lineage>
        <taxon>Bacteria</taxon>
        <taxon>Pseudomonadati</taxon>
        <taxon>Thermodesulfobacteriota</taxon>
        <taxon>Desulfobacteria</taxon>
        <taxon>Desulfobacterales</taxon>
        <taxon>Desulfobacteraceae</taxon>
        <taxon>environmental samples</taxon>
    </lineage>
</organism>
<dbReference type="PANTHER" id="PTHR10605">
    <property type="entry name" value="HEPARAN SULFATE SULFOTRANSFERASE"/>
    <property type="match status" value="1"/>
</dbReference>
<dbReference type="AlphaFoldDB" id="A0A484HIQ8"/>
<dbReference type="Pfam" id="PF00685">
    <property type="entry name" value="Sulfotransfer_1"/>
    <property type="match status" value="1"/>
</dbReference>
<sequence length="299" mass="35215">MTRETLINPPKIRKKLDVFRKITGRWRVLPDFVIIGAQRSGTTTLYENLISHPDVAPAIRKEVQFFSKNFSNKESWYRSHFPLSATRFVKQKALRRQWMTGEASPYYIFHPYTPERFHALNPGARLILILRNPVDRAYSSYWMQRRRGSETLPFREAIKAEPERMRKGIGKLKARPNELSFEHSWFSYIGRGVYADQLAVWLKYFPRHQILIIRSEDLFEKPDDVFSGIFSFLGLPAYRLPVIKEHHRKKYPAMSEETRRALSEYFRPHNKRLYEMLGRDFGWGLSCAKTPGGINAETV</sequence>
<dbReference type="GO" id="GO:0008146">
    <property type="term" value="F:sulfotransferase activity"/>
    <property type="evidence" value="ECO:0007669"/>
    <property type="project" value="InterPro"/>
</dbReference>
<evidence type="ECO:0000259" key="3">
    <source>
        <dbReference type="Pfam" id="PF00685"/>
    </source>
</evidence>
<accession>A0A484HIQ8</accession>
<evidence type="ECO:0000313" key="4">
    <source>
        <dbReference type="EMBL" id="VEN74637.1"/>
    </source>
</evidence>
<dbReference type="SUPFAM" id="SSF52540">
    <property type="entry name" value="P-loop containing nucleoside triphosphate hydrolases"/>
    <property type="match status" value="1"/>
</dbReference>
<dbReference type="EMBL" id="CAACVI010000034">
    <property type="protein sequence ID" value="VEN74637.1"/>
    <property type="molecule type" value="Genomic_DNA"/>
</dbReference>
<dbReference type="InterPro" id="IPR037359">
    <property type="entry name" value="NST/OST"/>
</dbReference>
<dbReference type="Gene3D" id="3.40.50.300">
    <property type="entry name" value="P-loop containing nucleotide triphosphate hydrolases"/>
    <property type="match status" value="1"/>
</dbReference>
<dbReference type="InterPro" id="IPR000863">
    <property type="entry name" value="Sulfotransferase_dom"/>
</dbReference>
<name>A0A484HIQ8_9BACT</name>
<reference evidence="4" key="1">
    <citation type="submission" date="2019-01" db="EMBL/GenBank/DDBJ databases">
        <authorList>
            <consortium name="Genoscope - CEA"/>
            <person name="William W."/>
        </authorList>
    </citation>
    <scope>NUCLEOTIDE SEQUENCE</scope>
    <source>
        <strain evidence="4">CR-1</strain>
    </source>
</reference>
<evidence type="ECO:0000256" key="1">
    <source>
        <dbReference type="ARBA" id="ARBA00022679"/>
    </source>
</evidence>
<proteinExistence type="predicted"/>
<keyword evidence="2" id="KW-0325">Glycoprotein</keyword>
<dbReference type="PANTHER" id="PTHR10605:SF56">
    <property type="entry name" value="BIFUNCTIONAL HEPARAN SULFATE N-DEACETYLASE_N-SULFOTRANSFERASE"/>
    <property type="match status" value="1"/>
</dbReference>
<feature type="domain" description="Sulfotransferase" evidence="3">
    <location>
        <begin position="30"/>
        <end position="261"/>
    </location>
</feature>
<protein>
    <recommendedName>
        <fullName evidence="3">Sulfotransferase domain-containing protein</fullName>
    </recommendedName>
</protein>
<gene>
    <name evidence="4" type="ORF">EPICR_40222</name>
</gene>
<keyword evidence="1" id="KW-0808">Transferase</keyword>
<dbReference type="InterPro" id="IPR027417">
    <property type="entry name" value="P-loop_NTPase"/>
</dbReference>